<accession>C5LCK1</accession>
<dbReference type="InterPro" id="IPR001650">
    <property type="entry name" value="Helicase_C-like"/>
</dbReference>
<dbReference type="GO" id="GO:0140658">
    <property type="term" value="F:ATP-dependent chromatin remodeler activity"/>
    <property type="evidence" value="ECO:0007669"/>
    <property type="project" value="TreeGrafter"/>
</dbReference>
<gene>
    <name evidence="8" type="ORF">Pmar_PMAR011730</name>
</gene>
<dbReference type="PROSITE" id="PS51194">
    <property type="entry name" value="HELICASE_CTER"/>
    <property type="match status" value="1"/>
</dbReference>
<evidence type="ECO:0000256" key="5">
    <source>
        <dbReference type="SAM" id="MobiDB-lite"/>
    </source>
</evidence>
<evidence type="ECO:0000256" key="3">
    <source>
        <dbReference type="ARBA" id="ARBA00022840"/>
    </source>
</evidence>
<dbReference type="InterPro" id="IPR027417">
    <property type="entry name" value="P-loop_NTPase"/>
</dbReference>
<dbReference type="InterPro" id="IPR049730">
    <property type="entry name" value="SNF2/RAD54-like_C"/>
</dbReference>
<dbReference type="Pfam" id="PF00271">
    <property type="entry name" value="Helicase_C"/>
    <property type="match status" value="1"/>
</dbReference>
<dbReference type="SUPFAM" id="SSF52540">
    <property type="entry name" value="P-loop containing nucleoside triphosphate hydrolases"/>
    <property type="match status" value="1"/>
</dbReference>
<evidence type="ECO:0000256" key="1">
    <source>
        <dbReference type="ARBA" id="ARBA00022741"/>
    </source>
</evidence>
<dbReference type="GO" id="GO:0003677">
    <property type="term" value="F:DNA binding"/>
    <property type="evidence" value="ECO:0007669"/>
    <property type="project" value="TreeGrafter"/>
</dbReference>
<dbReference type="InterPro" id="IPR023780">
    <property type="entry name" value="Chromo_domain"/>
</dbReference>
<dbReference type="GO" id="GO:0005634">
    <property type="term" value="C:nucleus"/>
    <property type="evidence" value="ECO:0007669"/>
    <property type="project" value="TreeGrafter"/>
</dbReference>
<dbReference type="SMART" id="SM00298">
    <property type="entry name" value="CHROMO"/>
    <property type="match status" value="1"/>
</dbReference>
<evidence type="ECO:0000256" key="4">
    <source>
        <dbReference type="ARBA" id="ARBA00023242"/>
    </source>
</evidence>
<dbReference type="GO" id="GO:0016887">
    <property type="term" value="F:ATP hydrolysis activity"/>
    <property type="evidence" value="ECO:0007669"/>
    <property type="project" value="TreeGrafter"/>
</dbReference>
<dbReference type="GO" id="GO:0004386">
    <property type="term" value="F:helicase activity"/>
    <property type="evidence" value="ECO:0007669"/>
    <property type="project" value="UniProtKB-KW"/>
</dbReference>
<dbReference type="InterPro" id="IPR000953">
    <property type="entry name" value="Chromo/chromo_shadow_dom"/>
</dbReference>
<dbReference type="GO" id="GO:0000785">
    <property type="term" value="C:chromatin"/>
    <property type="evidence" value="ECO:0007669"/>
    <property type="project" value="TreeGrafter"/>
</dbReference>
<dbReference type="GeneID" id="9042659"/>
<evidence type="ECO:0000313" key="8">
    <source>
        <dbReference type="EMBL" id="EER05684.1"/>
    </source>
</evidence>
<dbReference type="SUPFAM" id="SSF54160">
    <property type="entry name" value="Chromo domain-like"/>
    <property type="match status" value="1"/>
</dbReference>
<dbReference type="PANTHER" id="PTHR45623">
    <property type="entry name" value="CHROMODOMAIN-HELICASE-DNA-BINDING PROTEIN 3-RELATED-RELATED"/>
    <property type="match status" value="1"/>
</dbReference>
<dbReference type="CDD" id="cd18793">
    <property type="entry name" value="SF2_C_SNF"/>
    <property type="match status" value="1"/>
</dbReference>
<feature type="region of interest" description="Disordered" evidence="5">
    <location>
        <begin position="1"/>
        <end position="23"/>
    </location>
</feature>
<dbReference type="Proteomes" id="UP000007800">
    <property type="component" value="Unassembled WGS sequence"/>
</dbReference>
<dbReference type="OrthoDB" id="448448at2759"/>
<proteinExistence type="predicted"/>
<dbReference type="AlphaFoldDB" id="C5LCK1"/>
<feature type="domain" description="Helicase C-terminal" evidence="7">
    <location>
        <begin position="167"/>
        <end position="342"/>
    </location>
</feature>
<keyword evidence="1" id="KW-0547">Nucleotide-binding</keyword>
<dbReference type="GO" id="GO:0042393">
    <property type="term" value="F:histone binding"/>
    <property type="evidence" value="ECO:0007669"/>
    <property type="project" value="TreeGrafter"/>
</dbReference>
<dbReference type="InParanoid" id="C5LCK1"/>
<reference evidence="8 9" key="1">
    <citation type="submission" date="2008-07" db="EMBL/GenBank/DDBJ databases">
        <authorList>
            <person name="El-Sayed N."/>
            <person name="Caler E."/>
            <person name="Inman J."/>
            <person name="Amedeo P."/>
            <person name="Hass B."/>
            <person name="Wortman J."/>
        </authorList>
    </citation>
    <scope>NUCLEOTIDE SEQUENCE [LARGE SCALE GENOMIC DNA]</scope>
    <source>
        <strain evidence="9">ATCC 50983 / TXsc</strain>
    </source>
</reference>
<dbReference type="Gene3D" id="3.40.50.300">
    <property type="entry name" value="P-loop containing nucleotide triphosphate hydrolases"/>
    <property type="match status" value="1"/>
</dbReference>
<evidence type="ECO:0000256" key="2">
    <source>
        <dbReference type="ARBA" id="ARBA00022801"/>
    </source>
</evidence>
<keyword evidence="2" id="KW-0378">Hydrolase</keyword>
<sequence>MPCVTTRSRGNGRSASTSPGVTHNMDKHEIELLLARREDGSEYLVKWKGCSYRTVEWVKKLTLLDKFPSALQRIRHFDTKHPGSEVEFLTPRKTRLAAAENGGGGCSSLIDTSKYRNICMQLRKCLAHPYLLDDVEEAHIQSNQSSNMTPKELEMKSLVEMSGKMVFLDKLLPRLMETQQKVLVFSQMTRALDVIEDYLLWKGYKYERLDGNVSGTQRQEAIDRFNDTSSQSSHGASNKEMPWIFLLSTRAGGVGINLTAANVVVIYDSDWNPQNDMQAQARCHRIGQKKEVKVYRLITRDSYEERMFDVASKKLGLEQALMSGVTKNSKLELSKKELQDLIRRGAYAAFEDDDANNSNQQSTSDGFLAASIDDILSSERTKTVRYGTVVAGGQKSAFSKATFVANVADLEKDDDEGVNRDMPSSQRVNVDDADFWQKLAGEDFDRLVSQGLVGRSSSS</sequence>
<dbReference type="GO" id="GO:0003682">
    <property type="term" value="F:chromatin binding"/>
    <property type="evidence" value="ECO:0007669"/>
    <property type="project" value="TreeGrafter"/>
</dbReference>
<keyword evidence="3" id="KW-0067">ATP-binding</keyword>
<evidence type="ECO:0000259" key="6">
    <source>
        <dbReference type="PROSITE" id="PS50013"/>
    </source>
</evidence>
<organism evidence="9">
    <name type="scientific">Perkinsus marinus (strain ATCC 50983 / TXsc)</name>
    <dbReference type="NCBI Taxonomy" id="423536"/>
    <lineage>
        <taxon>Eukaryota</taxon>
        <taxon>Sar</taxon>
        <taxon>Alveolata</taxon>
        <taxon>Perkinsozoa</taxon>
        <taxon>Perkinsea</taxon>
        <taxon>Perkinsida</taxon>
        <taxon>Perkinsidae</taxon>
        <taxon>Perkinsus</taxon>
    </lineage>
</organism>
<keyword evidence="4" id="KW-0539">Nucleus</keyword>
<dbReference type="EMBL" id="GG680918">
    <property type="protein sequence ID" value="EER05684.1"/>
    <property type="molecule type" value="Genomic_DNA"/>
</dbReference>
<dbReference type="PROSITE" id="PS50013">
    <property type="entry name" value="CHROMO_2"/>
    <property type="match status" value="1"/>
</dbReference>
<dbReference type="OMA" id="KEMPWIF"/>
<keyword evidence="8" id="KW-0347">Helicase</keyword>
<name>C5LCK1_PERM5</name>
<dbReference type="PANTHER" id="PTHR45623:SF11">
    <property type="entry name" value="KISMET, ISOFORM C"/>
    <property type="match status" value="1"/>
</dbReference>
<evidence type="ECO:0000259" key="7">
    <source>
        <dbReference type="PROSITE" id="PS51194"/>
    </source>
</evidence>
<protein>
    <submittedName>
        <fullName evidence="8">Chromodomain helicase dna binding protein, putative</fullName>
    </submittedName>
</protein>
<dbReference type="Pfam" id="PF00385">
    <property type="entry name" value="Chromo"/>
    <property type="match status" value="1"/>
</dbReference>
<feature type="domain" description="Chromo" evidence="6">
    <location>
        <begin position="28"/>
        <end position="81"/>
    </location>
</feature>
<dbReference type="RefSeq" id="XP_002773868.1">
    <property type="nucleotide sequence ID" value="XM_002773822.1"/>
</dbReference>
<dbReference type="Gene3D" id="2.40.50.40">
    <property type="match status" value="1"/>
</dbReference>
<dbReference type="InterPro" id="IPR016197">
    <property type="entry name" value="Chromo-like_dom_sf"/>
</dbReference>
<dbReference type="GO" id="GO:0005524">
    <property type="term" value="F:ATP binding"/>
    <property type="evidence" value="ECO:0007669"/>
    <property type="project" value="UniProtKB-KW"/>
</dbReference>
<keyword evidence="9" id="KW-1185">Reference proteome</keyword>
<dbReference type="SMART" id="SM00490">
    <property type="entry name" value="HELICc"/>
    <property type="match status" value="1"/>
</dbReference>
<feature type="compositionally biased region" description="Polar residues" evidence="5">
    <location>
        <begin position="1"/>
        <end position="21"/>
    </location>
</feature>
<evidence type="ECO:0000313" key="9">
    <source>
        <dbReference type="Proteomes" id="UP000007800"/>
    </source>
</evidence>